<gene>
    <name evidence="7" type="ORF">F5984_14250</name>
</gene>
<keyword evidence="8" id="KW-1185">Reference proteome</keyword>
<keyword evidence="3 6" id="KW-0812">Transmembrane</keyword>
<name>A0A7J5U148_9BACT</name>
<dbReference type="AlphaFoldDB" id="A0A7J5U148"/>
<comment type="subcellular location">
    <subcellularLocation>
        <location evidence="1">Membrane</location>
        <topology evidence="1">Multi-pass membrane protein</topology>
    </subcellularLocation>
</comment>
<evidence type="ECO:0000256" key="2">
    <source>
        <dbReference type="ARBA" id="ARBA00007375"/>
    </source>
</evidence>
<evidence type="ECO:0000256" key="4">
    <source>
        <dbReference type="ARBA" id="ARBA00022989"/>
    </source>
</evidence>
<sequence>MVSRPLFIWLFLVTALEITGNLLHIPVLHYVCKPLIMLSLMTWVVFKRAHWQESGPVRWLFVGMVFALLGDVFLMIREIDLFVVGLGSFLLMQLAYIAAFWGQLSEVGVRLSAGRFALRAIPFGLYSAGFLLYLYKPLETTGLLGPVVGYIVCIALMGIMAAMRREAVTEANHKQVVAGAVLFMVSDSAIALNKFAFPLPAAHLIVMSTYAVAQYLIVTGVVEATIDVEDAKVAVQ</sequence>
<dbReference type="InterPro" id="IPR012506">
    <property type="entry name" value="TMEM86B-like"/>
</dbReference>
<dbReference type="PANTHER" id="PTHR31885">
    <property type="entry name" value="GH04784P"/>
    <property type="match status" value="1"/>
</dbReference>
<evidence type="ECO:0000256" key="5">
    <source>
        <dbReference type="ARBA" id="ARBA00023136"/>
    </source>
</evidence>
<dbReference type="RefSeq" id="WP_152124912.1">
    <property type="nucleotide sequence ID" value="NZ_WELI01000005.1"/>
</dbReference>
<proteinExistence type="inferred from homology"/>
<feature type="transmembrane region" description="Helical" evidence="6">
    <location>
        <begin position="58"/>
        <end position="76"/>
    </location>
</feature>
<comment type="similarity">
    <text evidence="2">Belongs to the TMEM86 family.</text>
</comment>
<dbReference type="Pfam" id="PF07947">
    <property type="entry name" value="YhhN"/>
    <property type="match status" value="1"/>
</dbReference>
<feature type="transmembrane region" description="Helical" evidence="6">
    <location>
        <begin position="147"/>
        <end position="164"/>
    </location>
</feature>
<feature type="transmembrane region" description="Helical" evidence="6">
    <location>
        <begin position="82"/>
        <end position="104"/>
    </location>
</feature>
<organism evidence="7 8">
    <name type="scientific">Rudanella paleaurantiibacter</name>
    <dbReference type="NCBI Taxonomy" id="2614655"/>
    <lineage>
        <taxon>Bacteria</taxon>
        <taxon>Pseudomonadati</taxon>
        <taxon>Bacteroidota</taxon>
        <taxon>Cytophagia</taxon>
        <taxon>Cytophagales</taxon>
        <taxon>Cytophagaceae</taxon>
        <taxon>Rudanella</taxon>
    </lineage>
</organism>
<comment type="caution">
    <text evidence="7">The sequence shown here is derived from an EMBL/GenBank/DDBJ whole genome shotgun (WGS) entry which is preliminary data.</text>
</comment>
<dbReference type="GO" id="GO:0016787">
    <property type="term" value="F:hydrolase activity"/>
    <property type="evidence" value="ECO:0007669"/>
    <property type="project" value="TreeGrafter"/>
</dbReference>
<evidence type="ECO:0000256" key="3">
    <source>
        <dbReference type="ARBA" id="ARBA00022692"/>
    </source>
</evidence>
<keyword evidence="5 6" id="KW-0472">Membrane</keyword>
<reference evidence="7 8" key="1">
    <citation type="submission" date="2019-10" db="EMBL/GenBank/DDBJ databases">
        <title>Rudanella paleaurantiibacter sp. nov., isolated from sludge.</title>
        <authorList>
            <person name="Xu S.Q."/>
        </authorList>
    </citation>
    <scope>NUCLEOTIDE SEQUENCE [LARGE SCALE GENOMIC DNA]</scope>
    <source>
        <strain evidence="7 8">HX-22-17</strain>
    </source>
</reference>
<keyword evidence="4 6" id="KW-1133">Transmembrane helix</keyword>
<protein>
    <submittedName>
        <fullName evidence="7">Lysoplasmalogenase</fullName>
    </submittedName>
</protein>
<evidence type="ECO:0000256" key="6">
    <source>
        <dbReference type="SAM" id="Phobius"/>
    </source>
</evidence>
<dbReference type="Proteomes" id="UP000488299">
    <property type="component" value="Unassembled WGS sequence"/>
</dbReference>
<evidence type="ECO:0000256" key="1">
    <source>
        <dbReference type="ARBA" id="ARBA00004141"/>
    </source>
</evidence>
<evidence type="ECO:0000313" key="8">
    <source>
        <dbReference type="Proteomes" id="UP000488299"/>
    </source>
</evidence>
<evidence type="ECO:0000313" key="7">
    <source>
        <dbReference type="EMBL" id="KAB7730320.1"/>
    </source>
</evidence>
<accession>A0A7J5U148</accession>
<dbReference type="GO" id="GO:0016020">
    <property type="term" value="C:membrane"/>
    <property type="evidence" value="ECO:0007669"/>
    <property type="project" value="UniProtKB-SubCell"/>
</dbReference>
<feature type="transmembrane region" description="Helical" evidence="6">
    <location>
        <begin position="116"/>
        <end position="135"/>
    </location>
</feature>
<feature type="transmembrane region" description="Helical" evidence="6">
    <location>
        <begin position="201"/>
        <end position="222"/>
    </location>
</feature>
<dbReference type="EMBL" id="WELI01000005">
    <property type="protein sequence ID" value="KAB7730320.1"/>
    <property type="molecule type" value="Genomic_DNA"/>
</dbReference>
<dbReference type="PANTHER" id="PTHR31885:SF6">
    <property type="entry name" value="GH04784P"/>
    <property type="match status" value="1"/>
</dbReference>